<evidence type="ECO:0000313" key="2">
    <source>
        <dbReference type="Proteomes" id="UP000000561"/>
    </source>
</evidence>
<dbReference type="Proteomes" id="UP000000561">
    <property type="component" value="Chromosome 9"/>
</dbReference>
<dbReference type="VEuPathDB" id="FungiDB:UMAG_12235"/>
<keyword evidence="2" id="KW-1185">Reference proteome</keyword>
<dbReference type="EMBL" id="CM003148">
    <property type="protein sequence ID" value="KIS68501.1"/>
    <property type="molecule type" value="Genomic_DNA"/>
</dbReference>
<accession>A0A0D1DY26</accession>
<dbReference type="GeneID" id="23567987"/>
<evidence type="ECO:0000313" key="1">
    <source>
        <dbReference type="EMBL" id="KIS68501.1"/>
    </source>
</evidence>
<sequence>MGNKHPSFLPCPDVAAIWLTDCHACCILLINDDAAAAAITVFVAPPVAAAADAWGVDELALPPSSSSS</sequence>
<dbReference type="KEGG" id="uma:UMAG_12235"/>
<dbReference type="InParanoid" id="A0A0D1DY26"/>
<protein>
    <submittedName>
        <fullName evidence="1">Uncharacterized protein</fullName>
    </submittedName>
</protein>
<dbReference type="RefSeq" id="XP_011390121.1">
    <property type="nucleotide sequence ID" value="XM_011391819.1"/>
</dbReference>
<reference evidence="1 2" key="1">
    <citation type="journal article" date="2006" name="Nature">
        <title>Insights from the genome of the biotrophic fungal plant pathogen Ustilago maydis.</title>
        <authorList>
            <person name="Kamper J."/>
            <person name="Kahmann R."/>
            <person name="Bolker M."/>
            <person name="Ma L.J."/>
            <person name="Brefort T."/>
            <person name="Saville B.J."/>
            <person name="Banuett F."/>
            <person name="Kronstad J.W."/>
            <person name="Gold S.E."/>
            <person name="Muller O."/>
            <person name="Perlin M.H."/>
            <person name="Wosten H.A."/>
            <person name="de Vries R."/>
            <person name="Ruiz-Herrera J."/>
            <person name="Reynaga-Pena C.G."/>
            <person name="Snetselaar K."/>
            <person name="McCann M."/>
            <person name="Perez-Martin J."/>
            <person name="Feldbrugge M."/>
            <person name="Basse C.W."/>
            <person name="Steinberg G."/>
            <person name="Ibeas J.I."/>
            <person name="Holloman W."/>
            <person name="Guzman P."/>
            <person name="Farman M."/>
            <person name="Stajich J.E."/>
            <person name="Sentandreu R."/>
            <person name="Gonzalez-Prieto J.M."/>
            <person name="Kennell J.C."/>
            <person name="Molina L."/>
            <person name="Schirawski J."/>
            <person name="Mendoza-Mendoza A."/>
            <person name="Greilinger D."/>
            <person name="Munch K."/>
            <person name="Rossel N."/>
            <person name="Scherer M."/>
            <person name="Vranes M."/>
            <person name="Ladendorf O."/>
            <person name="Vincon V."/>
            <person name="Fuchs U."/>
            <person name="Sandrock B."/>
            <person name="Meng S."/>
            <person name="Ho E.C."/>
            <person name="Cahill M.J."/>
            <person name="Boyce K.J."/>
            <person name="Klose J."/>
            <person name="Klosterman S.J."/>
            <person name="Deelstra H.J."/>
            <person name="Ortiz-Castellanos L."/>
            <person name="Li W."/>
            <person name="Sanchez-Alonso P."/>
            <person name="Schreier P.H."/>
            <person name="Hauser-Hahn I."/>
            <person name="Vaupel M."/>
            <person name="Koopmann E."/>
            <person name="Friedrich G."/>
            <person name="Voss H."/>
            <person name="Schluter T."/>
            <person name="Margolis J."/>
            <person name="Platt D."/>
            <person name="Swimmer C."/>
            <person name="Gnirke A."/>
            <person name="Chen F."/>
            <person name="Vysotskaia V."/>
            <person name="Mannhaupt G."/>
            <person name="Guldener U."/>
            <person name="Munsterkotter M."/>
            <person name="Haase D."/>
            <person name="Oesterheld M."/>
            <person name="Mewes H.W."/>
            <person name="Mauceli E.W."/>
            <person name="DeCaprio D."/>
            <person name="Wade C.M."/>
            <person name="Butler J."/>
            <person name="Young S."/>
            <person name="Jaffe D.B."/>
            <person name="Calvo S."/>
            <person name="Nusbaum C."/>
            <person name="Galagan J."/>
            <person name="Birren B.W."/>
        </authorList>
    </citation>
    <scope>NUCLEOTIDE SEQUENCE [LARGE SCALE GENOMIC DNA]</scope>
    <source>
        <strain evidence="2">DSM 14603 / FGSC 9021 / UM521</strain>
    </source>
</reference>
<gene>
    <name evidence="1" type="ORF">UMAG_12235</name>
</gene>
<dbReference type="AlphaFoldDB" id="A0A0D1DY26"/>
<organism evidence="1 2">
    <name type="scientific">Mycosarcoma maydis</name>
    <name type="common">Corn smut fungus</name>
    <name type="synonym">Ustilago maydis</name>
    <dbReference type="NCBI Taxonomy" id="5270"/>
    <lineage>
        <taxon>Eukaryota</taxon>
        <taxon>Fungi</taxon>
        <taxon>Dikarya</taxon>
        <taxon>Basidiomycota</taxon>
        <taxon>Ustilaginomycotina</taxon>
        <taxon>Ustilaginomycetes</taxon>
        <taxon>Ustilaginales</taxon>
        <taxon>Ustilaginaceae</taxon>
        <taxon>Mycosarcoma</taxon>
    </lineage>
</organism>
<proteinExistence type="predicted"/>
<name>A0A0D1DY26_MYCMD</name>